<dbReference type="GO" id="GO:0005886">
    <property type="term" value="C:plasma membrane"/>
    <property type="evidence" value="ECO:0007669"/>
    <property type="project" value="TreeGrafter"/>
</dbReference>
<dbReference type="Gene3D" id="1.10.1060.10">
    <property type="entry name" value="Alpha-helical ferredoxin"/>
    <property type="match status" value="1"/>
</dbReference>
<dbReference type="AlphaFoldDB" id="A0A8J6TIB0"/>
<keyword evidence="1" id="KW-0004">4Fe-4S</keyword>
<dbReference type="GO" id="GO:0046872">
    <property type="term" value="F:metal ion binding"/>
    <property type="evidence" value="ECO:0007669"/>
    <property type="project" value="UniProtKB-KW"/>
</dbReference>
<accession>A0A8J6TIB0</accession>
<proteinExistence type="predicted"/>
<dbReference type="PROSITE" id="PS51379">
    <property type="entry name" value="4FE4S_FER_2"/>
    <property type="match status" value="2"/>
</dbReference>
<gene>
    <name evidence="7" type="ORF">H8E29_09885</name>
</gene>
<dbReference type="PANTHER" id="PTHR43255">
    <property type="entry name" value="IRON-SULFUR-BINDING OXIDOREDUCTASE FADF-RELATED-RELATED"/>
    <property type="match status" value="1"/>
</dbReference>
<reference evidence="7 8" key="1">
    <citation type="submission" date="2020-08" db="EMBL/GenBank/DDBJ databases">
        <title>Bridging the membrane lipid divide: bacteria of the FCB group superphylum have the potential to synthesize archaeal ether lipids.</title>
        <authorList>
            <person name="Villanueva L."/>
            <person name="Von Meijenfeldt F.A.B."/>
            <person name="Westbye A.B."/>
            <person name="Yadav S."/>
            <person name="Hopmans E.C."/>
            <person name="Dutilh B.E."/>
            <person name="Sinninghe Damste J.S."/>
        </authorList>
    </citation>
    <scope>NUCLEOTIDE SEQUENCE [LARGE SCALE GENOMIC DNA]</scope>
    <source>
        <strain evidence="7">NIOZ-UU36</strain>
    </source>
</reference>
<dbReference type="Pfam" id="PF13183">
    <property type="entry name" value="Fer4_8"/>
    <property type="match status" value="1"/>
</dbReference>
<feature type="domain" description="4Fe-4S ferredoxin-type" evidence="6">
    <location>
        <begin position="66"/>
        <end position="95"/>
    </location>
</feature>
<dbReference type="Pfam" id="PF02754">
    <property type="entry name" value="CCG"/>
    <property type="match status" value="2"/>
</dbReference>
<protein>
    <submittedName>
        <fullName evidence="7">(Fe-S)-binding protein</fullName>
    </submittedName>
</protein>
<feature type="domain" description="4Fe-4S ferredoxin-type" evidence="6">
    <location>
        <begin position="22"/>
        <end position="53"/>
    </location>
</feature>
<evidence type="ECO:0000256" key="4">
    <source>
        <dbReference type="ARBA" id="ARBA00023004"/>
    </source>
</evidence>
<keyword evidence="3" id="KW-0560">Oxidoreductase</keyword>
<dbReference type="InterPro" id="IPR017900">
    <property type="entry name" value="4Fe4S_Fe_S_CS"/>
</dbReference>
<sequence>MADTVTEAKAGFTTKFYNSLFEVAEGEKIKTCLQCADCSGVCPFGYLMDFPPGRMIAWMRAGILDKMLDTDSVWMCVSCYACTEVCPKNIPLTPGLMTRAKEELLLAGNIPTELQSALEFSQRYGNPLGESPRKRADWTADLDFEVPIMRKAKRPVDVLWFVGDYASYHPRVQKTTKAFAKLLHKLGIDFGILGPEENSDGDSQRLAGERGLFEMLAEKNGKAFSQYEFKEIITTDPHAYNAIKNEYPQLGIEYPVRHYTEFLTERIEEIKPLLKDNGKKKVTYHDPCYLGRANNIYDAPRTLLEAIPGVEIVEMSHTKSTSLCCGGGGGGMWLDGFQWEKGEVRLSDWRVKEAVTSGAEILAVACPYEPPRFEDSTKTVPGAEKIIVNDILELLIGAME</sequence>
<evidence type="ECO:0000313" key="7">
    <source>
        <dbReference type="EMBL" id="MBC8335565.1"/>
    </source>
</evidence>
<keyword evidence="5" id="KW-0411">Iron-sulfur</keyword>
<dbReference type="InterPro" id="IPR009051">
    <property type="entry name" value="Helical_ferredxn"/>
</dbReference>
<evidence type="ECO:0000256" key="1">
    <source>
        <dbReference type="ARBA" id="ARBA00022485"/>
    </source>
</evidence>
<dbReference type="InterPro" id="IPR004017">
    <property type="entry name" value="Cys_rich_dom"/>
</dbReference>
<comment type="caution">
    <text evidence="7">The sequence shown here is derived from an EMBL/GenBank/DDBJ whole genome shotgun (WGS) entry which is preliminary data.</text>
</comment>
<evidence type="ECO:0000259" key="6">
    <source>
        <dbReference type="PROSITE" id="PS51379"/>
    </source>
</evidence>
<dbReference type="Proteomes" id="UP000614469">
    <property type="component" value="Unassembled WGS sequence"/>
</dbReference>
<dbReference type="InterPro" id="IPR017896">
    <property type="entry name" value="4Fe4S_Fe-S-bd"/>
</dbReference>
<name>A0A8J6TIB0_9CHLR</name>
<organism evidence="7 8">
    <name type="scientific">Candidatus Desulfolinea nitratireducens</name>
    <dbReference type="NCBI Taxonomy" id="2841698"/>
    <lineage>
        <taxon>Bacteria</taxon>
        <taxon>Bacillati</taxon>
        <taxon>Chloroflexota</taxon>
        <taxon>Anaerolineae</taxon>
        <taxon>Anaerolineales</taxon>
        <taxon>Anaerolineales incertae sedis</taxon>
        <taxon>Candidatus Desulfolinea</taxon>
    </lineage>
</organism>
<keyword evidence="4" id="KW-0408">Iron</keyword>
<evidence type="ECO:0000256" key="3">
    <source>
        <dbReference type="ARBA" id="ARBA00023002"/>
    </source>
</evidence>
<keyword evidence="2" id="KW-0479">Metal-binding</keyword>
<dbReference type="PANTHER" id="PTHR43255:SF1">
    <property type="entry name" value="IRON-SULFUR-BINDING OXIDOREDUCTASE FADF-RELATED"/>
    <property type="match status" value="1"/>
</dbReference>
<evidence type="ECO:0000256" key="5">
    <source>
        <dbReference type="ARBA" id="ARBA00023014"/>
    </source>
</evidence>
<evidence type="ECO:0000256" key="2">
    <source>
        <dbReference type="ARBA" id="ARBA00022723"/>
    </source>
</evidence>
<dbReference type="GO" id="GO:0016491">
    <property type="term" value="F:oxidoreductase activity"/>
    <property type="evidence" value="ECO:0007669"/>
    <property type="project" value="UniProtKB-KW"/>
</dbReference>
<dbReference type="GO" id="GO:0051539">
    <property type="term" value="F:4 iron, 4 sulfur cluster binding"/>
    <property type="evidence" value="ECO:0007669"/>
    <property type="project" value="UniProtKB-KW"/>
</dbReference>
<dbReference type="SUPFAM" id="SSF46548">
    <property type="entry name" value="alpha-helical ferredoxin"/>
    <property type="match status" value="1"/>
</dbReference>
<dbReference type="InterPro" id="IPR051460">
    <property type="entry name" value="HdrC_iron-sulfur_subunit"/>
</dbReference>
<dbReference type="PROSITE" id="PS00198">
    <property type="entry name" value="4FE4S_FER_1"/>
    <property type="match status" value="1"/>
</dbReference>
<evidence type="ECO:0000313" key="8">
    <source>
        <dbReference type="Proteomes" id="UP000614469"/>
    </source>
</evidence>
<dbReference type="EMBL" id="JACNJN010000113">
    <property type="protein sequence ID" value="MBC8335565.1"/>
    <property type="molecule type" value="Genomic_DNA"/>
</dbReference>